<dbReference type="EMBL" id="BLKG01000035">
    <property type="protein sequence ID" value="GFF84342.1"/>
    <property type="molecule type" value="Genomic_DNA"/>
</dbReference>
<protein>
    <submittedName>
        <fullName evidence="2">Uncharacterized protein</fullName>
    </submittedName>
</protein>
<evidence type="ECO:0000256" key="1">
    <source>
        <dbReference type="SAM" id="MobiDB-lite"/>
    </source>
</evidence>
<accession>A0ABQ1ALW8</accession>
<comment type="caution">
    <text evidence="2">The sequence shown here is derived from an EMBL/GenBank/DDBJ whole genome shotgun (WGS) entry which is preliminary data.</text>
</comment>
<name>A0ABQ1ALW8_9EURO</name>
<evidence type="ECO:0000313" key="2">
    <source>
        <dbReference type="EMBL" id="GFF84342.1"/>
    </source>
</evidence>
<organism evidence="2 3">
    <name type="scientific">Aspergillus udagawae</name>
    <dbReference type="NCBI Taxonomy" id="91492"/>
    <lineage>
        <taxon>Eukaryota</taxon>
        <taxon>Fungi</taxon>
        <taxon>Dikarya</taxon>
        <taxon>Ascomycota</taxon>
        <taxon>Pezizomycotina</taxon>
        <taxon>Eurotiomycetes</taxon>
        <taxon>Eurotiomycetidae</taxon>
        <taxon>Eurotiales</taxon>
        <taxon>Aspergillaceae</taxon>
        <taxon>Aspergillus</taxon>
        <taxon>Aspergillus subgen. Fumigati</taxon>
    </lineage>
</organism>
<reference evidence="2 3" key="1">
    <citation type="submission" date="2020-01" db="EMBL/GenBank/DDBJ databases">
        <title>Draft genome sequence of Aspergillus udagawae IFM 53868.</title>
        <authorList>
            <person name="Takahashi H."/>
            <person name="Yaguchi T."/>
        </authorList>
    </citation>
    <scope>NUCLEOTIDE SEQUENCE [LARGE SCALE GENOMIC DNA]</scope>
    <source>
        <strain evidence="2 3">IFM 53868</strain>
    </source>
</reference>
<feature type="compositionally biased region" description="Basic and acidic residues" evidence="1">
    <location>
        <begin position="71"/>
        <end position="83"/>
    </location>
</feature>
<keyword evidence="3" id="KW-1185">Reference proteome</keyword>
<sequence>MITIGVDIKVVEASLGLSRQTIQYWVKKARERGYNPAVDLRILPEYVEDGKRSGRPKKITDGSTEEAILEPVREDSNGQEKPSEIPTLEAGPVAICAAHKD</sequence>
<dbReference type="Proteomes" id="UP000465266">
    <property type="component" value="Unassembled WGS sequence"/>
</dbReference>
<evidence type="ECO:0000313" key="3">
    <source>
        <dbReference type="Proteomes" id="UP000465266"/>
    </source>
</evidence>
<proteinExistence type="predicted"/>
<feature type="region of interest" description="Disordered" evidence="1">
    <location>
        <begin position="50"/>
        <end position="91"/>
    </location>
</feature>
<gene>
    <name evidence="2" type="ORF">IFM53868_04111</name>
</gene>